<proteinExistence type="predicted"/>
<reference evidence="2 3" key="1">
    <citation type="submission" date="2021-06" db="EMBL/GenBank/DDBJ databases">
        <title>Caerostris extrusa draft genome.</title>
        <authorList>
            <person name="Kono N."/>
            <person name="Arakawa K."/>
        </authorList>
    </citation>
    <scope>NUCLEOTIDE SEQUENCE [LARGE SCALE GENOMIC DNA]</scope>
</reference>
<evidence type="ECO:0000313" key="3">
    <source>
        <dbReference type="Proteomes" id="UP001054945"/>
    </source>
</evidence>
<protein>
    <submittedName>
        <fullName evidence="2">G-protein coupled receptor moody</fullName>
    </submittedName>
</protein>
<organism evidence="2 3">
    <name type="scientific">Caerostris extrusa</name>
    <name type="common">Bark spider</name>
    <name type="synonym">Caerostris bankana</name>
    <dbReference type="NCBI Taxonomy" id="172846"/>
    <lineage>
        <taxon>Eukaryota</taxon>
        <taxon>Metazoa</taxon>
        <taxon>Ecdysozoa</taxon>
        <taxon>Arthropoda</taxon>
        <taxon>Chelicerata</taxon>
        <taxon>Arachnida</taxon>
        <taxon>Araneae</taxon>
        <taxon>Araneomorphae</taxon>
        <taxon>Entelegynae</taxon>
        <taxon>Araneoidea</taxon>
        <taxon>Araneidae</taxon>
        <taxon>Caerostris</taxon>
    </lineage>
</organism>
<keyword evidence="1" id="KW-0472">Membrane</keyword>
<keyword evidence="3" id="KW-1185">Reference proteome</keyword>
<gene>
    <name evidence="2" type="primary">moody_1</name>
    <name evidence="2" type="ORF">CEXT_646911</name>
</gene>
<dbReference type="Proteomes" id="UP001054945">
    <property type="component" value="Unassembled WGS sequence"/>
</dbReference>
<feature type="transmembrane region" description="Helical" evidence="1">
    <location>
        <begin position="54"/>
        <end position="77"/>
    </location>
</feature>
<evidence type="ECO:0000313" key="2">
    <source>
        <dbReference type="EMBL" id="GIX92534.1"/>
    </source>
</evidence>
<accession>A0AAV4P9C6</accession>
<keyword evidence="2" id="KW-0675">Receptor</keyword>
<comment type="caution">
    <text evidence="2">The sequence shown here is derived from an EMBL/GenBank/DDBJ whole genome shotgun (WGS) entry which is preliminary data.</text>
</comment>
<dbReference type="AlphaFoldDB" id="A0AAV4P9C6"/>
<keyword evidence="1" id="KW-1133">Transmembrane helix</keyword>
<name>A0AAV4P9C6_CAEEX</name>
<evidence type="ECO:0000256" key="1">
    <source>
        <dbReference type="SAM" id="Phobius"/>
    </source>
</evidence>
<keyword evidence="1" id="KW-0812">Transmembrane</keyword>
<dbReference type="EMBL" id="BPLR01004135">
    <property type="protein sequence ID" value="GIX92534.1"/>
    <property type="molecule type" value="Genomic_DNA"/>
</dbReference>
<sequence length="143" mass="15883">MIDVKNMSALVTDSWMFTNGGNNTTSEDKEHLRALGTHGNETVFFYYPAALMDFAAACFIIFTIVGVFGNFVSILALSKSKTPQCHHSFHCEPLRLLTCCSVDFQCHCQLSPSWKETGTMATSYASCFLWSDIPMVQCLCSVL</sequence>